<gene>
    <name evidence="2" type="ORF">F8M41_005272</name>
</gene>
<protein>
    <submittedName>
        <fullName evidence="2">Gnat family acetyltransferase</fullName>
    </submittedName>
</protein>
<comment type="caution">
    <text evidence="2">The sequence shown here is derived from an EMBL/GenBank/DDBJ whole genome shotgun (WGS) entry which is preliminary data.</text>
</comment>
<keyword evidence="2" id="KW-0808">Transferase</keyword>
<proteinExistence type="predicted"/>
<dbReference type="Gene3D" id="3.40.630.30">
    <property type="match status" value="1"/>
</dbReference>
<dbReference type="EMBL" id="WTPW01000016">
    <property type="protein sequence ID" value="KAF0559579.1"/>
    <property type="molecule type" value="Genomic_DNA"/>
</dbReference>
<keyword evidence="3" id="KW-1185">Reference proteome</keyword>
<dbReference type="Proteomes" id="UP000439903">
    <property type="component" value="Unassembled WGS sequence"/>
</dbReference>
<sequence>MPSDPDHQDLIVVEATPEQARITHRNSYMSWGYPLLTLDEYVEREQILANNEFGSENLKVWILVSKECNLSNDPESTILSQCETYKRQTLMTLSSGQIQEAIGYCITALFTPSKHRKKGYAAKMLELLNNKLRFEYKAKFSYLYSEIGPNYYSRLGWKIYSHKEIKFKVEDKYLKPLNHSELIVAINQSNLESVINKDCEFIKKDLMNLNKKAIIILPTKPAFDWLFQKAKLYSKFHADTNDPRQFGAMILNEKNGSINENEELLEKFIMWNHDFKDNRLFIIRFRSDSPYTTRLLIHQAMQEASKFQFKQIILWNPDLSLFNISNDLNVFDGEVAERIESLPYLSWYEDDDDYVDWMLIERYSWL</sequence>
<dbReference type="PANTHER" id="PTHR34815">
    <property type="entry name" value="LYSINE ACETYLTRANSFERASE"/>
    <property type="match status" value="1"/>
</dbReference>
<dbReference type="InterPro" id="IPR053013">
    <property type="entry name" value="LAT"/>
</dbReference>
<accession>A0A8H4EVE6</accession>
<dbReference type="PANTHER" id="PTHR34815:SF2">
    <property type="entry name" value="N-ACETYLTRANSFERASE DOMAIN-CONTAINING PROTEIN"/>
    <property type="match status" value="1"/>
</dbReference>
<name>A0A8H4EVE6_GIGMA</name>
<dbReference type="AlphaFoldDB" id="A0A8H4EVE6"/>
<evidence type="ECO:0000313" key="2">
    <source>
        <dbReference type="EMBL" id="KAF0559579.1"/>
    </source>
</evidence>
<dbReference type="InterPro" id="IPR055100">
    <property type="entry name" value="GNAT_LYC1-like"/>
</dbReference>
<dbReference type="SUPFAM" id="SSF55729">
    <property type="entry name" value="Acyl-CoA N-acyltransferases (Nat)"/>
    <property type="match status" value="1"/>
</dbReference>
<dbReference type="GO" id="GO:0016740">
    <property type="term" value="F:transferase activity"/>
    <property type="evidence" value="ECO:0007669"/>
    <property type="project" value="UniProtKB-KW"/>
</dbReference>
<feature type="domain" description="LYC1 C-terminal" evidence="1">
    <location>
        <begin position="180"/>
        <end position="365"/>
    </location>
</feature>
<dbReference type="InterPro" id="IPR016181">
    <property type="entry name" value="Acyl_CoA_acyltransferase"/>
</dbReference>
<reference evidence="2 3" key="1">
    <citation type="journal article" date="2019" name="Environ. Microbiol.">
        <title>At the nexus of three kingdoms: the genome of the mycorrhizal fungus Gigaspora margarita provides insights into plant, endobacterial and fungal interactions.</title>
        <authorList>
            <person name="Venice F."/>
            <person name="Ghignone S."/>
            <person name="Salvioli di Fossalunga A."/>
            <person name="Amselem J."/>
            <person name="Novero M."/>
            <person name="Xianan X."/>
            <person name="Sedzielewska Toro K."/>
            <person name="Morin E."/>
            <person name="Lipzen A."/>
            <person name="Grigoriev I.V."/>
            <person name="Henrissat B."/>
            <person name="Martin F.M."/>
            <person name="Bonfante P."/>
        </authorList>
    </citation>
    <scope>NUCLEOTIDE SEQUENCE [LARGE SCALE GENOMIC DNA]</scope>
    <source>
        <strain evidence="2 3">BEG34</strain>
    </source>
</reference>
<dbReference type="Pfam" id="PF22998">
    <property type="entry name" value="GNAT_LYC1-like"/>
    <property type="match status" value="1"/>
</dbReference>
<evidence type="ECO:0000259" key="1">
    <source>
        <dbReference type="Pfam" id="PF22998"/>
    </source>
</evidence>
<evidence type="ECO:0000313" key="3">
    <source>
        <dbReference type="Proteomes" id="UP000439903"/>
    </source>
</evidence>
<organism evidence="2 3">
    <name type="scientific">Gigaspora margarita</name>
    <dbReference type="NCBI Taxonomy" id="4874"/>
    <lineage>
        <taxon>Eukaryota</taxon>
        <taxon>Fungi</taxon>
        <taxon>Fungi incertae sedis</taxon>
        <taxon>Mucoromycota</taxon>
        <taxon>Glomeromycotina</taxon>
        <taxon>Glomeromycetes</taxon>
        <taxon>Diversisporales</taxon>
        <taxon>Gigasporaceae</taxon>
        <taxon>Gigaspora</taxon>
    </lineage>
</organism>
<dbReference type="OrthoDB" id="2020070at2759"/>